<keyword evidence="7" id="KW-0326">Glycosidase</keyword>
<organism evidence="10">
    <name type="scientific">Oikopleura dioica</name>
    <name type="common">Tunicate</name>
    <dbReference type="NCBI Taxonomy" id="34765"/>
    <lineage>
        <taxon>Eukaryota</taxon>
        <taxon>Metazoa</taxon>
        <taxon>Chordata</taxon>
        <taxon>Tunicata</taxon>
        <taxon>Appendicularia</taxon>
        <taxon>Copelata</taxon>
        <taxon>Oikopleuridae</taxon>
        <taxon>Oikopleura</taxon>
    </lineage>
</organism>
<sequence length="115" mass="12855">VGLSELDHAEWVRSEYMTMDRPALALDENTPGSDVTAETAAALAAAAVLFKDDADYSNLCLSHAMDLFEFAELYRGEYDENEAFATARQFHPSSEFGDELAWAALWLYYATGKRF</sequence>
<dbReference type="AlphaFoldDB" id="E4XZ62"/>
<keyword evidence="6" id="KW-0119">Carbohydrate metabolism</keyword>
<keyword evidence="4" id="KW-0378">Hydrolase</keyword>
<dbReference type="Gene3D" id="1.50.10.10">
    <property type="match status" value="1"/>
</dbReference>
<dbReference type="GO" id="GO:0008810">
    <property type="term" value="F:cellulase activity"/>
    <property type="evidence" value="ECO:0007669"/>
    <property type="project" value="UniProtKB-EC"/>
</dbReference>
<dbReference type="EMBL" id="FN653377">
    <property type="protein sequence ID" value="CBY14924.1"/>
    <property type="molecule type" value="Genomic_DNA"/>
</dbReference>
<evidence type="ECO:0000256" key="3">
    <source>
        <dbReference type="ARBA" id="ARBA00012601"/>
    </source>
</evidence>
<evidence type="ECO:0000256" key="5">
    <source>
        <dbReference type="ARBA" id="ARBA00023001"/>
    </source>
</evidence>
<evidence type="ECO:0000313" key="11">
    <source>
        <dbReference type="Proteomes" id="UP000001307"/>
    </source>
</evidence>
<evidence type="ECO:0000256" key="1">
    <source>
        <dbReference type="ARBA" id="ARBA00000966"/>
    </source>
</evidence>
<name>E4XZ62_OIKDI</name>
<dbReference type="GO" id="GO:0030245">
    <property type="term" value="P:cellulose catabolic process"/>
    <property type="evidence" value="ECO:0007669"/>
    <property type="project" value="UniProtKB-KW"/>
</dbReference>
<dbReference type="Proteomes" id="UP000001307">
    <property type="component" value="Unassembled WGS sequence"/>
</dbReference>
<keyword evidence="8" id="KW-0624">Polysaccharide degradation</keyword>
<dbReference type="Pfam" id="PF00759">
    <property type="entry name" value="Glyco_hydro_9"/>
    <property type="match status" value="1"/>
</dbReference>
<feature type="domain" description="Glycoside hydrolase family 9" evidence="9">
    <location>
        <begin position="1"/>
        <end position="113"/>
    </location>
</feature>
<comment type="catalytic activity">
    <reaction evidence="1">
        <text>Endohydrolysis of (1-&gt;4)-beta-D-glucosidic linkages in cellulose, lichenin and cereal beta-D-glucans.</text>
        <dbReference type="EC" id="3.2.1.4"/>
    </reaction>
</comment>
<accession>E4XZ62</accession>
<proteinExistence type="inferred from homology"/>
<evidence type="ECO:0000259" key="9">
    <source>
        <dbReference type="Pfam" id="PF00759"/>
    </source>
</evidence>
<evidence type="ECO:0000313" key="10">
    <source>
        <dbReference type="EMBL" id="CBY14924.1"/>
    </source>
</evidence>
<evidence type="ECO:0000256" key="4">
    <source>
        <dbReference type="ARBA" id="ARBA00022801"/>
    </source>
</evidence>
<dbReference type="SUPFAM" id="SSF48208">
    <property type="entry name" value="Six-hairpin glycosidases"/>
    <property type="match status" value="1"/>
</dbReference>
<evidence type="ECO:0000256" key="6">
    <source>
        <dbReference type="ARBA" id="ARBA00023277"/>
    </source>
</evidence>
<dbReference type="EC" id="3.2.1.4" evidence="3"/>
<evidence type="ECO:0000256" key="2">
    <source>
        <dbReference type="ARBA" id="ARBA00007072"/>
    </source>
</evidence>
<reference evidence="10" key="1">
    <citation type="journal article" date="2010" name="Science">
        <title>Plasticity of animal genome architecture unmasked by rapid evolution of a pelagic tunicate.</title>
        <authorList>
            <person name="Denoeud F."/>
            <person name="Henriet S."/>
            <person name="Mungpakdee S."/>
            <person name="Aury J.M."/>
            <person name="Da Silva C."/>
            <person name="Brinkmann H."/>
            <person name="Mikhaleva J."/>
            <person name="Olsen L.C."/>
            <person name="Jubin C."/>
            <person name="Canestro C."/>
            <person name="Bouquet J.M."/>
            <person name="Danks G."/>
            <person name="Poulain J."/>
            <person name="Campsteijn C."/>
            <person name="Adamski M."/>
            <person name="Cross I."/>
            <person name="Yadetie F."/>
            <person name="Muffato M."/>
            <person name="Louis A."/>
            <person name="Butcher S."/>
            <person name="Tsagkogeorga G."/>
            <person name="Konrad A."/>
            <person name="Singh S."/>
            <person name="Jensen M.F."/>
            <person name="Cong E.H."/>
            <person name="Eikeseth-Otteraa H."/>
            <person name="Noel B."/>
            <person name="Anthouard V."/>
            <person name="Porcel B.M."/>
            <person name="Kachouri-Lafond R."/>
            <person name="Nishino A."/>
            <person name="Ugolini M."/>
            <person name="Chourrout P."/>
            <person name="Nishida H."/>
            <person name="Aasland R."/>
            <person name="Huzurbazar S."/>
            <person name="Westhof E."/>
            <person name="Delsuc F."/>
            <person name="Lehrach H."/>
            <person name="Reinhardt R."/>
            <person name="Weissenbach J."/>
            <person name="Roy S.W."/>
            <person name="Artiguenave F."/>
            <person name="Postlethwait J.H."/>
            <person name="Manak J.R."/>
            <person name="Thompson E.M."/>
            <person name="Jaillon O."/>
            <person name="Du Pasquier L."/>
            <person name="Boudinot P."/>
            <person name="Liberles D.A."/>
            <person name="Volff J.N."/>
            <person name="Philippe H."/>
            <person name="Lenhard B."/>
            <person name="Roest Crollius H."/>
            <person name="Wincker P."/>
            <person name="Chourrout D."/>
        </authorList>
    </citation>
    <scope>NUCLEOTIDE SEQUENCE [LARGE SCALE GENOMIC DNA]</scope>
</reference>
<dbReference type="InterPro" id="IPR012341">
    <property type="entry name" value="6hp_glycosidase-like_sf"/>
</dbReference>
<dbReference type="PANTHER" id="PTHR22298">
    <property type="entry name" value="ENDO-1,4-BETA-GLUCANASE"/>
    <property type="match status" value="1"/>
</dbReference>
<dbReference type="InterPro" id="IPR001701">
    <property type="entry name" value="Glyco_hydro_9"/>
</dbReference>
<keyword evidence="5" id="KW-0136">Cellulose degradation</keyword>
<evidence type="ECO:0000256" key="8">
    <source>
        <dbReference type="ARBA" id="ARBA00023326"/>
    </source>
</evidence>
<feature type="non-terminal residue" evidence="10">
    <location>
        <position position="1"/>
    </location>
</feature>
<gene>
    <name evidence="10" type="ORF">GSOID_T00010018001</name>
</gene>
<comment type="similarity">
    <text evidence="2">Belongs to the glycosyl hydrolase 9 (cellulase E) family.</text>
</comment>
<evidence type="ECO:0000256" key="7">
    <source>
        <dbReference type="ARBA" id="ARBA00023295"/>
    </source>
</evidence>
<dbReference type="InterPro" id="IPR008928">
    <property type="entry name" value="6-hairpin_glycosidase_sf"/>
</dbReference>
<protein>
    <recommendedName>
        <fullName evidence="3">cellulase</fullName>
        <ecNumber evidence="3">3.2.1.4</ecNumber>
    </recommendedName>
</protein>
<keyword evidence="11" id="KW-1185">Reference proteome</keyword>
<dbReference type="InParanoid" id="E4XZ62"/>